<proteinExistence type="predicted"/>
<dbReference type="OrthoDB" id="6028287at2"/>
<organism evidence="2 3">
    <name type="scientific">Solilutibacter tolerans</name>
    <dbReference type="NCBI Taxonomy" id="1604334"/>
    <lineage>
        <taxon>Bacteria</taxon>
        <taxon>Pseudomonadati</taxon>
        <taxon>Pseudomonadota</taxon>
        <taxon>Gammaproteobacteria</taxon>
        <taxon>Lysobacterales</taxon>
        <taxon>Lysobacteraceae</taxon>
        <taxon>Solilutibacter</taxon>
    </lineage>
</organism>
<protein>
    <recommendedName>
        <fullName evidence="4">DUF1453 domain-containing protein</fullName>
    </recommendedName>
</protein>
<dbReference type="AlphaFoldDB" id="A0A1N6Y908"/>
<reference evidence="3" key="1">
    <citation type="submission" date="2017-01" db="EMBL/GenBank/DDBJ databases">
        <authorList>
            <person name="Varghese N."/>
            <person name="Submissions S."/>
        </authorList>
    </citation>
    <scope>NUCLEOTIDE SEQUENCE [LARGE SCALE GENOMIC DNA]</scope>
    <source>
        <strain evidence="3">UM1</strain>
    </source>
</reference>
<keyword evidence="1" id="KW-1133">Transmembrane helix</keyword>
<evidence type="ECO:0000313" key="2">
    <source>
        <dbReference type="EMBL" id="SIR11068.1"/>
    </source>
</evidence>
<keyword evidence="3" id="KW-1185">Reference proteome</keyword>
<dbReference type="STRING" id="1604334.SAMN05421546_2424"/>
<evidence type="ECO:0000256" key="1">
    <source>
        <dbReference type="SAM" id="Phobius"/>
    </source>
</evidence>
<feature type="transmembrane region" description="Helical" evidence="1">
    <location>
        <begin position="151"/>
        <end position="171"/>
    </location>
</feature>
<feature type="transmembrane region" description="Helical" evidence="1">
    <location>
        <begin position="72"/>
        <end position="93"/>
    </location>
</feature>
<accession>A0A1N6Y908</accession>
<feature type="transmembrane region" description="Helical" evidence="1">
    <location>
        <begin position="105"/>
        <end position="131"/>
    </location>
</feature>
<keyword evidence="1" id="KW-0472">Membrane</keyword>
<dbReference type="RefSeq" id="WP_076588551.1">
    <property type="nucleotide sequence ID" value="NZ_FTLW01000006.1"/>
</dbReference>
<dbReference type="EMBL" id="FTLW01000006">
    <property type="protein sequence ID" value="SIR11068.1"/>
    <property type="molecule type" value="Genomic_DNA"/>
</dbReference>
<keyword evidence="1" id="KW-0812">Transmembrane</keyword>
<feature type="transmembrane region" description="Helical" evidence="1">
    <location>
        <begin position="39"/>
        <end position="60"/>
    </location>
</feature>
<evidence type="ECO:0000313" key="3">
    <source>
        <dbReference type="Proteomes" id="UP000241788"/>
    </source>
</evidence>
<gene>
    <name evidence="2" type="ORF">SAMN05421546_2424</name>
</gene>
<evidence type="ECO:0008006" key="4">
    <source>
        <dbReference type="Google" id="ProtNLM"/>
    </source>
</evidence>
<sequence>MPLLLLLPMLVLAILGLWAVLLPISLIQRYRFGRKRRRVVAWANSANAWLMLISVAAFFLSGWMATRWLPDALVMAAMGFAVGIALGILNLLISHREVEAGSVFITPNAVLVLGMTLLVASRILLGFWQLYEHGFQLHPIQREEAWFLRPDSLFALGGLLLGHYFAWCWGLRSMLRRLLPR</sequence>
<dbReference type="Proteomes" id="UP000241788">
    <property type="component" value="Unassembled WGS sequence"/>
</dbReference>
<name>A0A1N6Y908_9GAMM</name>
<feature type="transmembrane region" description="Helical" evidence="1">
    <location>
        <begin position="6"/>
        <end position="27"/>
    </location>
</feature>